<feature type="DNA-binding region" description="OmpR/PhoB-type" evidence="6">
    <location>
        <begin position="1"/>
        <end position="95"/>
    </location>
</feature>
<dbReference type="Gene3D" id="1.10.10.10">
    <property type="entry name" value="Winged helix-like DNA-binding domain superfamily/Winged helix DNA-binding domain"/>
    <property type="match status" value="1"/>
</dbReference>
<dbReference type="InterPro" id="IPR027417">
    <property type="entry name" value="P-loop_NTPase"/>
</dbReference>
<evidence type="ECO:0000256" key="7">
    <source>
        <dbReference type="SAM" id="MobiDB-lite"/>
    </source>
</evidence>
<dbReference type="InterPro" id="IPR005158">
    <property type="entry name" value="BTAD"/>
</dbReference>
<dbReference type="SUPFAM" id="SSF46894">
    <property type="entry name" value="C-terminal effector domain of the bipartite response regulators"/>
    <property type="match status" value="1"/>
</dbReference>
<dbReference type="Pfam" id="PF00486">
    <property type="entry name" value="Trans_reg_C"/>
    <property type="match status" value="1"/>
</dbReference>
<organism evidence="9 10">
    <name type="scientific">Kitasatospora terrestris</name>
    <dbReference type="NCBI Taxonomy" id="258051"/>
    <lineage>
        <taxon>Bacteria</taxon>
        <taxon>Bacillati</taxon>
        <taxon>Actinomycetota</taxon>
        <taxon>Actinomycetes</taxon>
        <taxon>Kitasatosporales</taxon>
        <taxon>Streptomycetaceae</taxon>
        <taxon>Kitasatospora</taxon>
    </lineage>
</organism>
<comment type="similarity">
    <text evidence="1">Belongs to the AfsR/DnrI/RedD regulatory family.</text>
</comment>
<evidence type="ECO:0000313" key="10">
    <source>
        <dbReference type="Proteomes" id="UP001501752"/>
    </source>
</evidence>
<feature type="domain" description="OmpR/PhoB-type" evidence="8">
    <location>
        <begin position="1"/>
        <end position="95"/>
    </location>
</feature>
<dbReference type="InterPro" id="IPR001867">
    <property type="entry name" value="OmpR/PhoB-type_DNA-bd"/>
</dbReference>
<dbReference type="PRINTS" id="PR00364">
    <property type="entry name" value="DISEASERSIST"/>
</dbReference>
<dbReference type="PANTHER" id="PTHR35807:SF1">
    <property type="entry name" value="TRANSCRIPTIONAL REGULATOR REDD"/>
    <property type="match status" value="1"/>
</dbReference>
<dbReference type="SMART" id="SM00862">
    <property type="entry name" value="Trans_reg_C"/>
    <property type="match status" value="1"/>
</dbReference>
<dbReference type="InterPro" id="IPR016032">
    <property type="entry name" value="Sig_transdc_resp-reg_C-effctor"/>
</dbReference>
<evidence type="ECO:0000256" key="3">
    <source>
        <dbReference type="ARBA" id="ARBA00023015"/>
    </source>
</evidence>
<dbReference type="Gene3D" id="3.40.50.300">
    <property type="entry name" value="P-loop containing nucleotide triphosphate hydrolases"/>
    <property type="match status" value="1"/>
</dbReference>
<dbReference type="Pfam" id="PF03704">
    <property type="entry name" value="BTAD"/>
    <property type="match status" value="1"/>
</dbReference>
<keyword evidence="4 6" id="KW-0238">DNA-binding</keyword>
<dbReference type="CDD" id="cd15831">
    <property type="entry name" value="BTAD"/>
    <property type="match status" value="1"/>
</dbReference>
<feature type="region of interest" description="Disordered" evidence="7">
    <location>
        <begin position="246"/>
        <end position="274"/>
    </location>
</feature>
<dbReference type="Proteomes" id="UP001501752">
    <property type="component" value="Unassembled WGS sequence"/>
</dbReference>
<keyword evidence="10" id="KW-1185">Reference proteome</keyword>
<dbReference type="InterPro" id="IPR051677">
    <property type="entry name" value="AfsR-DnrI-RedD_regulator"/>
</dbReference>
<evidence type="ECO:0000256" key="5">
    <source>
        <dbReference type="ARBA" id="ARBA00023163"/>
    </source>
</evidence>
<dbReference type="SUPFAM" id="SSF52540">
    <property type="entry name" value="P-loop containing nucleoside triphosphate hydrolases"/>
    <property type="match status" value="1"/>
</dbReference>
<keyword evidence="5" id="KW-0804">Transcription</keyword>
<accession>A0ABP9EBI6</accession>
<dbReference type="Gene3D" id="1.25.40.10">
    <property type="entry name" value="Tetratricopeptide repeat domain"/>
    <property type="match status" value="1"/>
</dbReference>
<protein>
    <recommendedName>
        <fullName evidence="8">OmpR/PhoB-type domain-containing protein</fullName>
    </recommendedName>
</protein>
<evidence type="ECO:0000256" key="6">
    <source>
        <dbReference type="PROSITE-ProRule" id="PRU01091"/>
    </source>
</evidence>
<dbReference type="SUPFAM" id="SSF48452">
    <property type="entry name" value="TPR-like"/>
    <property type="match status" value="1"/>
</dbReference>
<gene>
    <name evidence="9" type="ORF">GCM10023235_60360</name>
</gene>
<dbReference type="RefSeq" id="WP_345700045.1">
    <property type="nucleotide sequence ID" value="NZ_BAABIS010000001.1"/>
</dbReference>
<name>A0ABP9EBI6_9ACTN</name>
<proteinExistence type="inferred from homology"/>
<dbReference type="PROSITE" id="PS51755">
    <property type="entry name" value="OMPR_PHOB"/>
    <property type="match status" value="1"/>
</dbReference>
<evidence type="ECO:0000256" key="2">
    <source>
        <dbReference type="ARBA" id="ARBA00023012"/>
    </source>
</evidence>
<evidence type="ECO:0000256" key="1">
    <source>
        <dbReference type="ARBA" id="ARBA00005820"/>
    </source>
</evidence>
<dbReference type="EMBL" id="BAABIS010000001">
    <property type="protein sequence ID" value="GAA4873163.1"/>
    <property type="molecule type" value="Genomic_DNA"/>
</dbReference>
<evidence type="ECO:0000259" key="8">
    <source>
        <dbReference type="PROSITE" id="PS51755"/>
    </source>
</evidence>
<comment type="caution">
    <text evidence="9">The sequence shown here is derived from an EMBL/GenBank/DDBJ whole genome shotgun (WGS) entry which is preliminary data.</text>
</comment>
<dbReference type="SMART" id="SM01043">
    <property type="entry name" value="BTAD"/>
    <property type="match status" value="1"/>
</dbReference>
<evidence type="ECO:0000313" key="9">
    <source>
        <dbReference type="EMBL" id="GAA4873163.1"/>
    </source>
</evidence>
<dbReference type="InterPro" id="IPR011990">
    <property type="entry name" value="TPR-like_helical_dom_sf"/>
</dbReference>
<dbReference type="InterPro" id="IPR036388">
    <property type="entry name" value="WH-like_DNA-bd_sf"/>
</dbReference>
<reference evidence="10" key="1">
    <citation type="journal article" date="2019" name="Int. J. Syst. Evol. Microbiol.">
        <title>The Global Catalogue of Microorganisms (GCM) 10K type strain sequencing project: providing services to taxonomists for standard genome sequencing and annotation.</title>
        <authorList>
            <consortium name="The Broad Institute Genomics Platform"/>
            <consortium name="The Broad Institute Genome Sequencing Center for Infectious Disease"/>
            <person name="Wu L."/>
            <person name="Ma J."/>
        </authorList>
    </citation>
    <scope>NUCLEOTIDE SEQUENCE [LARGE SCALE GENOMIC DNA]</scope>
    <source>
        <strain evidence="10">JCM 13006</strain>
    </source>
</reference>
<keyword evidence="3" id="KW-0805">Transcription regulation</keyword>
<evidence type="ECO:0000256" key="4">
    <source>
        <dbReference type="ARBA" id="ARBA00023125"/>
    </source>
</evidence>
<sequence>MAGGTIWFGLLGPLEIRVAGSTVTVPSRVRVLLASLLCRPNQTVGVEELADAVWSNEPPRAAGATLRSHVLRLRRLLGEAAVRIETTGSGYRIGLDPHTELDATIFSAHGEAARAAARRGDWQTVSRSAAAALELWRGVPLSDVPSDPLHRDEVPGWLEARIELTELGARADLHLGRTAEAVRVLRRLAAEESHREGVHALLIEALAAAGRRAEALAVYRRLRAALAADLGIEPGPQIAAVHQRVLGPAGPSAPDTRHRPEPAAPAGRTPPRPVTVLRQLPADLATFTGRGAELAALLDAAAGPIGSPATVQVTAIEGMAGVGKTRLAVRAAHELARAGRFSQLQFYVDLRGFDPDHEPLDPADVLDGLLRALGVDDHRVPAGLDARAALFRDRLHGREALLLLDNAADEPQVRPLVPAGPGCLVLVTSRRRLAGLDGATIVALDPLSPPEAVDLLAAVAGPWRIAAAPEAAEHIARLCGRLPLALALAASRLRARPAWGLPDLADHLEVGGIRAISAGDRSLRTAFELSYRRLPEPGRRFFRMLAAHPGRDYTARSTAAAAALDPAAACAELEALVDENLLLQDLPGHYRLHDLLHAFAREAAAAESQLA</sequence>
<keyword evidence="2" id="KW-0902">Two-component regulatory system</keyword>
<dbReference type="PANTHER" id="PTHR35807">
    <property type="entry name" value="TRANSCRIPTIONAL REGULATOR REDD-RELATED"/>
    <property type="match status" value="1"/>
</dbReference>